<sequence length="149" mass="17730">MEQKLKYSIFDLQKASDENLVSLIYQKATELEFETFGENLTIANIAMKEFLAICVLQFEVENGGFDQFFLNYDLEYSEFVLSGLKRIGADDYKELIEKAIIVFKNQNLDFLNKRNPDFDKFDDFFYNLNGMQKLQIEYIRKNYEKFIIE</sequence>
<gene>
    <name evidence="2" type="ORF">SAMN04488062_104126</name>
</gene>
<dbReference type="Pfam" id="PF14300">
    <property type="entry name" value="DMP19"/>
    <property type="match status" value="1"/>
</dbReference>
<dbReference type="EMBL" id="FNDB01000004">
    <property type="protein sequence ID" value="SDH09977.1"/>
    <property type="molecule type" value="Genomic_DNA"/>
</dbReference>
<dbReference type="InterPro" id="IPR025402">
    <property type="entry name" value="DMP19_C"/>
</dbReference>
<dbReference type="AlphaFoldDB" id="A0A1G7ZN30"/>
<evidence type="ECO:0000313" key="2">
    <source>
        <dbReference type="EMBL" id="SDH09977.1"/>
    </source>
</evidence>
<dbReference type="STRING" id="178355.SAMN04488062_104126"/>
<keyword evidence="3" id="KW-1185">Reference proteome</keyword>
<organism evidence="2 3">
    <name type="scientific">Flavobacterium omnivorum</name>
    <dbReference type="NCBI Taxonomy" id="178355"/>
    <lineage>
        <taxon>Bacteria</taxon>
        <taxon>Pseudomonadati</taxon>
        <taxon>Bacteroidota</taxon>
        <taxon>Flavobacteriia</taxon>
        <taxon>Flavobacteriales</taxon>
        <taxon>Flavobacteriaceae</taxon>
        <taxon>Flavobacterium</taxon>
    </lineage>
</organism>
<dbReference type="Proteomes" id="UP000199274">
    <property type="component" value="Unassembled WGS sequence"/>
</dbReference>
<evidence type="ECO:0000259" key="1">
    <source>
        <dbReference type="Pfam" id="PF14300"/>
    </source>
</evidence>
<protein>
    <recommendedName>
        <fullName evidence="1">DNA mimic protein DMP19 C-terminal domain-containing protein</fullName>
    </recommendedName>
</protein>
<evidence type="ECO:0000313" key="3">
    <source>
        <dbReference type="Proteomes" id="UP000199274"/>
    </source>
</evidence>
<feature type="domain" description="DNA mimic protein DMP19 C-terminal" evidence="1">
    <location>
        <begin position="48"/>
        <end position="142"/>
    </location>
</feature>
<reference evidence="3" key="1">
    <citation type="submission" date="2016-10" db="EMBL/GenBank/DDBJ databases">
        <authorList>
            <person name="Varghese N."/>
            <person name="Submissions S."/>
        </authorList>
    </citation>
    <scope>NUCLEOTIDE SEQUENCE [LARGE SCALE GENOMIC DNA]</scope>
    <source>
        <strain evidence="3">CGMCC 1.2747</strain>
    </source>
</reference>
<proteinExistence type="predicted"/>
<dbReference type="Gene3D" id="1.20.1420.60">
    <property type="match status" value="1"/>
</dbReference>
<name>A0A1G7ZN30_9FLAO</name>
<accession>A0A1G7ZN30</accession>